<keyword evidence="2" id="KW-1185">Reference proteome</keyword>
<evidence type="ECO:0000313" key="1">
    <source>
        <dbReference type="EMBL" id="OMJ85257.1"/>
    </source>
</evidence>
<proteinExistence type="predicted"/>
<sequence length="85" mass="10102">MRGLMNAIRLANHCRNIRYTSARFPIRTFATNQMKYNLFLQERVTLSCKYLQNLSVFDLLTNCAEEDKDCTYNSIFYEEADIEEM</sequence>
<reference evidence="1 2" key="1">
    <citation type="submission" date="2016-11" db="EMBL/GenBank/DDBJ databases">
        <title>The macronuclear genome of Stentor coeruleus: a giant cell with tiny introns.</title>
        <authorList>
            <person name="Slabodnick M."/>
            <person name="Ruby J.G."/>
            <person name="Reiff S.B."/>
            <person name="Swart E.C."/>
            <person name="Gosai S."/>
            <person name="Prabakaran S."/>
            <person name="Witkowska E."/>
            <person name="Larue G.E."/>
            <person name="Fisher S."/>
            <person name="Freeman R.M."/>
            <person name="Gunawardena J."/>
            <person name="Chu W."/>
            <person name="Stover N.A."/>
            <person name="Gregory B.D."/>
            <person name="Nowacki M."/>
            <person name="Derisi J."/>
            <person name="Roy S.W."/>
            <person name="Marshall W.F."/>
            <person name="Sood P."/>
        </authorList>
    </citation>
    <scope>NUCLEOTIDE SEQUENCE [LARGE SCALE GENOMIC DNA]</scope>
    <source>
        <strain evidence="1">WM001</strain>
    </source>
</reference>
<comment type="caution">
    <text evidence="1">The sequence shown here is derived from an EMBL/GenBank/DDBJ whole genome shotgun (WGS) entry which is preliminary data.</text>
</comment>
<dbReference type="EMBL" id="MPUH01000243">
    <property type="protein sequence ID" value="OMJ85257.1"/>
    <property type="molecule type" value="Genomic_DNA"/>
</dbReference>
<dbReference type="AlphaFoldDB" id="A0A1R2C8B9"/>
<gene>
    <name evidence="1" type="ORF">SteCoe_13495</name>
</gene>
<name>A0A1R2C8B9_9CILI</name>
<evidence type="ECO:0000313" key="2">
    <source>
        <dbReference type="Proteomes" id="UP000187209"/>
    </source>
</evidence>
<protein>
    <submittedName>
        <fullName evidence="1">Uncharacterized protein</fullName>
    </submittedName>
</protein>
<dbReference type="Proteomes" id="UP000187209">
    <property type="component" value="Unassembled WGS sequence"/>
</dbReference>
<accession>A0A1R2C8B9</accession>
<organism evidence="1 2">
    <name type="scientific">Stentor coeruleus</name>
    <dbReference type="NCBI Taxonomy" id="5963"/>
    <lineage>
        <taxon>Eukaryota</taxon>
        <taxon>Sar</taxon>
        <taxon>Alveolata</taxon>
        <taxon>Ciliophora</taxon>
        <taxon>Postciliodesmatophora</taxon>
        <taxon>Heterotrichea</taxon>
        <taxon>Heterotrichida</taxon>
        <taxon>Stentoridae</taxon>
        <taxon>Stentor</taxon>
    </lineage>
</organism>